<evidence type="ECO:0000313" key="1">
    <source>
        <dbReference type="EMBL" id="VAX25013.1"/>
    </source>
</evidence>
<sequence>EEGVPCVCGSEEDVLDRFITVLDKYPAQTIVRATGDNPLTDAKLLDSLIEQHLGSKADYTGLQAEFPDGLSAEVVSAEALRKAHAESSSPKYREHVTTYIHSQPGMFNIGRLDPPDYLTGRGYRLTVDTDADLSLMRALCDRLEKAGRAFNAENAVELIDSDPELLKINNHVSQKNWREEL</sequence>
<reference evidence="1" key="1">
    <citation type="submission" date="2018-06" db="EMBL/GenBank/DDBJ databases">
        <authorList>
            <person name="Zhirakovskaya E."/>
        </authorList>
    </citation>
    <scope>NUCLEOTIDE SEQUENCE</scope>
</reference>
<name>A0A3B1CJY1_9ZZZZ</name>
<dbReference type="SUPFAM" id="SSF53448">
    <property type="entry name" value="Nucleotide-diphospho-sugar transferases"/>
    <property type="match status" value="1"/>
</dbReference>
<proteinExistence type="predicted"/>
<dbReference type="InterPro" id="IPR029044">
    <property type="entry name" value="Nucleotide-diphossugar_trans"/>
</dbReference>
<gene>
    <name evidence="1" type="ORF">MNBD_NITROSPINAE04-2306</name>
</gene>
<dbReference type="AlphaFoldDB" id="A0A3B1CJY1"/>
<accession>A0A3B1CJY1</accession>
<protein>
    <submittedName>
        <fullName evidence="1">Uncharacterized protein</fullName>
    </submittedName>
</protein>
<dbReference type="InterPro" id="IPR003329">
    <property type="entry name" value="Cytidylyl_trans"/>
</dbReference>
<feature type="non-terminal residue" evidence="1">
    <location>
        <position position="1"/>
    </location>
</feature>
<dbReference type="Gene3D" id="3.90.550.10">
    <property type="entry name" value="Spore Coat Polysaccharide Biosynthesis Protein SpsA, Chain A"/>
    <property type="match status" value="1"/>
</dbReference>
<dbReference type="EMBL" id="UOGA01000286">
    <property type="protein sequence ID" value="VAX25013.1"/>
    <property type="molecule type" value="Genomic_DNA"/>
</dbReference>
<organism evidence="1">
    <name type="scientific">hydrothermal vent metagenome</name>
    <dbReference type="NCBI Taxonomy" id="652676"/>
    <lineage>
        <taxon>unclassified sequences</taxon>
        <taxon>metagenomes</taxon>
        <taxon>ecological metagenomes</taxon>
    </lineage>
</organism>
<dbReference type="Pfam" id="PF02348">
    <property type="entry name" value="CTP_transf_3"/>
    <property type="match status" value="1"/>
</dbReference>